<name>A0A5C5FX49_9BASI</name>
<dbReference type="OrthoDB" id="2116030at2759"/>
<comment type="similarity">
    <text evidence="3">Belongs to the alpha-ketoglutarate dehydrogenase component 4 family.</text>
</comment>
<feature type="non-terminal residue" evidence="5">
    <location>
        <position position="1"/>
    </location>
</feature>
<evidence type="ECO:0000313" key="6">
    <source>
        <dbReference type="Proteomes" id="UP000311382"/>
    </source>
</evidence>
<feature type="region of interest" description="Disordered" evidence="4">
    <location>
        <begin position="121"/>
        <end position="205"/>
    </location>
</feature>
<dbReference type="GO" id="GO:0006103">
    <property type="term" value="P:2-oxoglutarate metabolic process"/>
    <property type="evidence" value="ECO:0007669"/>
    <property type="project" value="InterPro"/>
</dbReference>
<organism evidence="5 6">
    <name type="scientific">Rhodotorula diobovata</name>
    <dbReference type="NCBI Taxonomy" id="5288"/>
    <lineage>
        <taxon>Eukaryota</taxon>
        <taxon>Fungi</taxon>
        <taxon>Dikarya</taxon>
        <taxon>Basidiomycota</taxon>
        <taxon>Pucciniomycotina</taxon>
        <taxon>Microbotryomycetes</taxon>
        <taxon>Sporidiobolales</taxon>
        <taxon>Sporidiobolaceae</taxon>
        <taxon>Rhodotorula</taxon>
    </lineage>
</organism>
<dbReference type="EMBL" id="SOZI01000048">
    <property type="protein sequence ID" value="TNY21195.1"/>
    <property type="molecule type" value="Genomic_DNA"/>
</dbReference>
<feature type="region of interest" description="Disordered" evidence="4">
    <location>
        <begin position="18"/>
        <end position="61"/>
    </location>
</feature>
<feature type="compositionally biased region" description="Low complexity" evidence="4">
    <location>
        <begin position="47"/>
        <end position="61"/>
    </location>
</feature>
<comment type="subcellular location">
    <subcellularLocation>
        <location evidence="1">Mitochondrion</location>
    </subcellularLocation>
</comment>
<evidence type="ECO:0000256" key="2">
    <source>
        <dbReference type="ARBA" id="ARBA00023128"/>
    </source>
</evidence>
<dbReference type="Pfam" id="PF10937">
    <property type="entry name" value="Kgd4-YMR31"/>
    <property type="match status" value="1"/>
</dbReference>
<evidence type="ECO:0000256" key="3">
    <source>
        <dbReference type="ARBA" id="ARBA00043970"/>
    </source>
</evidence>
<gene>
    <name evidence="5" type="ORF">DMC30DRAFT_209650</name>
</gene>
<dbReference type="GO" id="GO:0005739">
    <property type="term" value="C:mitochondrion"/>
    <property type="evidence" value="ECO:0007669"/>
    <property type="project" value="UniProtKB-SubCell"/>
</dbReference>
<feature type="compositionally biased region" description="Polar residues" evidence="4">
    <location>
        <begin position="121"/>
        <end position="141"/>
    </location>
</feature>
<feature type="compositionally biased region" description="Gly residues" evidence="4">
    <location>
        <begin position="153"/>
        <end position="165"/>
    </location>
</feature>
<dbReference type="InterPro" id="IPR020373">
    <property type="entry name" value="Kgd4/YMR-31"/>
</dbReference>
<keyword evidence="2" id="KW-0496">Mitochondrion</keyword>
<dbReference type="Proteomes" id="UP000311382">
    <property type="component" value="Unassembled WGS sequence"/>
</dbReference>
<reference evidence="5 6" key="1">
    <citation type="submission" date="2019-03" db="EMBL/GenBank/DDBJ databases">
        <title>Rhodosporidium diobovatum UCD-FST 08-225 genome sequencing, assembly, and annotation.</title>
        <authorList>
            <person name="Fakankun I.U."/>
            <person name="Fristensky B."/>
            <person name="Levin D.B."/>
        </authorList>
    </citation>
    <scope>NUCLEOTIDE SEQUENCE [LARGE SCALE GENOMIC DNA]</scope>
    <source>
        <strain evidence="5 6">UCD-FST 08-225</strain>
    </source>
</reference>
<sequence>PPARAEPPRQPLALVRVDLGVGPQSHDLASQDPSSNSGSKASRRRGPVPARRAPLPSSTLPPLLLTRLAPIMSFRSTCVRLAEHARTPLIRFPDRKAHHAHPPTAHPCAPQSVIDSFPRFQSAQQQAHPQLVNSANSSYGGSPTPGGNPASTGAGGAPQGSGAAQGKGQAIEGELPAWLRRSRPDEAEIDAVMSGGASTTPEVTRAYKQRWYTPQF</sequence>
<protein>
    <submittedName>
        <fullName evidence="5">Uncharacterized protein</fullName>
    </submittedName>
</protein>
<evidence type="ECO:0000256" key="1">
    <source>
        <dbReference type="ARBA" id="ARBA00004173"/>
    </source>
</evidence>
<comment type="caution">
    <text evidence="5">The sequence shown here is derived from an EMBL/GenBank/DDBJ whole genome shotgun (WGS) entry which is preliminary data.</text>
</comment>
<keyword evidence="6" id="KW-1185">Reference proteome</keyword>
<feature type="compositionally biased region" description="Polar residues" evidence="4">
    <location>
        <begin position="27"/>
        <end position="40"/>
    </location>
</feature>
<evidence type="ECO:0000313" key="5">
    <source>
        <dbReference type="EMBL" id="TNY21195.1"/>
    </source>
</evidence>
<accession>A0A5C5FX49</accession>
<dbReference type="AlphaFoldDB" id="A0A5C5FX49"/>
<proteinExistence type="inferred from homology"/>
<evidence type="ECO:0000256" key="4">
    <source>
        <dbReference type="SAM" id="MobiDB-lite"/>
    </source>
</evidence>